<dbReference type="EMBL" id="PCSV01000039">
    <property type="protein sequence ID" value="PIP57056.1"/>
    <property type="molecule type" value="Genomic_DNA"/>
</dbReference>
<proteinExistence type="predicted"/>
<organism evidence="2 3">
    <name type="scientific">Candidatus Woesebacteria bacterium CG22_combo_CG10-13_8_21_14_all_45_10</name>
    <dbReference type="NCBI Taxonomy" id="1975060"/>
    <lineage>
        <taxon>Bacteria</taxon>
        <taxon>Candidatus Woeseibacteriota</taxon>
    </lineage>
</organism>
<dbReference type="InterPro" id="IPR029063">
    <property type="entry name" value="SAM-dependent_MTases_sf"/>
</dbReference>
<evidence type="ECO:0000313" key="2">
    <source>
        <dbReference type="EMBL" id="PIP57056.1"/>
    </source>
</evidence>
<name>A0A2H0BHA2_9BACT</name>
<feature type="domain" description="Methyltransferase" evidence="1">
    <location>
        <begin position="43"/>
        <end position="81"/>
    </location>
</feature>
<protein>
    <recommendedName>
        <fullName evidence="1">Methyltransferase domain-containing protein</fullName>
    </recommendedName>
</protein>
<reference evidence="2 3" key="1">
    <citation type="submission" date="2017-09" db="EMBL/GenBank/DDBJ databases">
        <title>Depth-based differentiation of microbial function through sediment-hosted aquifers and enrichment of novel symbionts in the deep terrestrial subsurface.</title>
        <authorList>
            <person name="Probst A.J."/>
            <person name="Ladd B."/>
            <person name="Jarett J.K."/>
            <person name="Geller-Mcgrath D.E."/>
            <person name="Sieber C.M."/>
            <person name="Emerson J.B."/>
            <person name="Anantharaman K."/>
            <person name="Thomas B.C."/>
            <person name="Malmstrom R."/>
            <person name="Stieglmeier M."/>
            <person name="Klingl A."/>
            <person name="Woyke T."/>
            <person name="Ryan C.M."/>
            <person name="Banfield J.F."/>
        </authorList>
    </citation>
    <scope>NUCLEOTIDE SEQUENCE [LARGE SCALE GENOMIC DNA]</scope>
    <source>
        <strain evidence="2">CG22_combo_CG10-13_8_21_14_all_45_10</strain>
    </source>
</reference>
<dbReference type="CDD" id="cd02440">
    <property type="entry name" value="AdoMet_MTases"/>
    <property type="match status" value="1"/>
</dbReference>
<dbReference type="Proteomes" id="UP000230759">
    <property type="component" value="Unassembled WGS sequence"/>
</dbReference>
<dbReference type="Pfam" id="PF13649">
    <property type="entry name" value="Methyltransf_25"/>
    <property type="match status" value="1"/>
</dbReference>
<evidence type="ECO:0000259" key="1">
    <source>
        <dbReference type="Pfam" id="PF13649"/>
    </source>
</evidence>
<dbReference type="InterPro" id="IPR041698">
    <property type="entry name" value="Methyltransf_25"/>
</dbReference>
<accession>A0A2H0BHA2</accession>
<sequence length="87" mass="9935">MNIDARRYWIGGHKKYLTTPWINKPTIFATRVVKYFPKKAKLLDLGAGQGQDLRFFAKKGFEVLCTDFSDIALKIAKEKANPSTLSR</sequence>
<dbReference type="AlphaFoldDB" id="A0A2H0BHA2"/>
<gene>
    <name evidence="2" type="ORF">COX04_01690</name>
</gene>
<evidence type="ECO:0000313" key="3">
    <source>
        <dbReference type="Proteomes" id="UP000230759"/>
    </source>
</evidence>
<dbReference type="SUPFAM" id="SSF53335">
    <property type="entry name" value="S-adenosyl-L-methionine-dependent methyltransferases"/>
    <property type="match status" value="1"/>
</dbReference>
<comment type="caution">
    <text evidence="2">The sequence shown here is derived from an EMBL/GenBank/DDBJ whole genome shotgun (WGS) entry which is preliminary data.</text>
</comment>
<dbReference type="Gene3D" id="3.40.50.150">
    <property type="entry name" value="Vaccinia Virus protein VP39"/>
    <property type="match status" value="1"/>
</dbReference>